<dbReference type="InterPro" id="IPR036388">
    <property type="entry name" value="WH-like_DNA-bd_sf"/>
</dbReference>
<keyword evidence="3" id="KW-0804">Transcription</keyword>
<dbReference type="SUPFAM" id="SSF46785">
    <property type="entry name" value="Winged helix' DNA-binding domain"/>
    <property type="match status" value="1"/>
</dbReference>
<dbReference type="Gene3D" id="1.20.120.530">
    <property type="entry name" value="GntR ligand-binding domain-like"/>
    <property type="match status" value="1"/>
</dbReference>
<protein>
    <recommendedName>
        <fullName evidence="4">HTH gntR-type domain-containing protein</fullName>
    </recommendedName>
</protein>
<accession>A0A261S5G5</accession>
<organism evidence="5 6">
    <name type="scientific">Bordetella genomosp. 10</name>
    <dbReference type="NCBI Taxonomy" id="1416804"/>
    <lineage>
        <taxon>Bacteria</taxon>
        <taxon>Pseudomonadati</taxon>
        <taxon>Pseudomonadota</taxon>
        <taxon>Betaproteobacteria</taxon>
        <taxon>Burkholderiales</taxon>
        <taxon>Alcaligenaceae</taxon>
        <taxon>Bordetella</taxon>
    </lineage>
</organism>
<comment type="caution">
    <text evidence="5">The sequence shown here is derived from an EMBL/GenBank/DDBJ whole genome shotgun (WGS) entry which is preliminary data.</text>
</comment>
<dbReference type="PROSITE" id="PS50949">
    <property type="entry name" value="HTH_GNTR"/>
    <property type="match status" value="1"/>
</dbReference>
<evidence type="ECO:0000256" key="2">
    <source>
        <dbReference type="ARBA" id="ARBA00023125"/>
    </source>
</evidence>
<reference evidence="6" key="1">
    <citation type="submission" date="2017-05" db="EMBL/GenBank/DDBJ databases">
        <title>Complete and WGS of Bordetella genogroups.</title>
        <authorList>
            <person name="Spilker T."/>
            <person name="Lipuma J."/>
        </authorList>
    </citation>
    <scope>NUCLEOTIDE SEQUENCE [LARGE SCALE GENOMIC DNA]</scope>
    <source>
        <strain evidence="6">AU16122</strain>
    </source>
</reference>
<proteinExistence type="predicted"/>
<evidence type="ECO:0000313" key="5">
    <source>
        <dbReference type="EMBL" id="OZI32212.1"/>
    </source>
</evidence>
<dbReference type="InterPro" id="IPR036390">
    <property type="entry name" value="WH_DNA-bd_sf"/>
</dbReference>
<evidence type="ECO:0000259" key="4">
    <source>
        <dbReference type="PROSITE" id="PS50949"/>
    </source>
</evidence>
<dbReference type="SUPFAM" id="SSF48008">
    <property type="entry name" value="GntR ligand-binding domain-like"/>
    <property type="match status" value="1"/>
</dbReference>
<dbReference type="InterPro" id="IPR011711">
    <property type="entry name" value="GntR_C"/>
</dbReference>
<dbReference type="OrthoDB" id="9799812at2"/>
<keyword evidence="2" id="KW-0238">DNA-binding</keyword>
<dbReference type="SMART" id="SM00895">
    <property type="entry name" value="FCD"/>
    <property type="match status" value="1"/>
</dbReference>
<name>A0A261S5G5_9BORD</name>
<dbReference type="PANTHER" id="PTHR43537">
    <property type="entry name" value="TRANSCRIPTIONAL REGULATOR, GNTR FAMILY"/>
    <property type="match status" value="1"/>
</dbReference>
<dbReference type="EMBL" id="NEVM01000005">
    <property type="protein sequence ID" value="OZI32212.1"/>
    <property type="molecule type" value="Genomic_DNA"/>
</dbReference>
<evidence type="ECO:0000313" key="6">
    <source>
        <dbReference type="Proteomes" id="UP000216020"/>
    </source>
</evidence>
<dbReference type="CDD" id="cd07377">
    <property type="entry name" value="WHTH_GntR"/>
    <property type="match status" value="1"/>
</dbReference>
<dbReference type="AlphaFoldDB" id="A0A261S5G5"/>
<dbReference type="PANTHER" id="PTHR43537:SF41">
    <property type="entry name" value="TRANSCRIPTIONAL REGULATORY PROTEIN"/>
    <property type="match status" value="1"/>
</dbReference>
<dbReference type="InterPro" id="IPR000524">
    <property type="entry name" value="Tscrpt_reg_HTH_GntR"/>
</dbReference>
<keyword evidence="1" id="KW-0805">Transcription regulation</keyword>
<gene>
    <name evidence="5" type="ORF">CAL29_30820</name>
</gene>
<dbReference type="GO" id="GO:0003700">
    <property type="term" value="F:DNA-binding transcription factor activity"/>
    <property type="evidence" value="ECO:0007669"/>
    <property type="project" value="InterPro"/>
</dbReference>
<dbReference type="SMART" id="SM00345">
    <property type="entry name" value="HTH_GNTR"/>
    <property type="match status" value="1"/>
</dbReference>
<feature type="domain" description="HTH gntR-type" evidence="4">
    <location>
        <begin position="31"/>
        <end position="98"/>
    </location>
</feature>
<sequence length="236" mass="26622">MCQHPEVPFFLRVLPMDELISLAQAVQDRRQPISGVVADALREAIFRGVFKPGEPLRQDAIAKQFSVSQVTVREALRLLGEEGVVAIVPRRGAIVACLSDDDVHEIVELRVMLESMLLAKAIPRLTEEDFDRAEQIIVELDAAKTLDEQLSLNVDFHSHLYAKANRPRTLAMLERLRLALEPYLRMLWSRSQYKSDSQADHREILSLCRAGNTKGAQRLLASHISQTGDEIVKLLH</sequence>
<evidence type="ECO:0000256" key="1">
    <source>
        <dbReference type="ARBA" id="ARBA00023015"/>
    </source>
</evidence>
<evidence type="ECO:0000256" key="3">
    <source>
        <dbReference type="ARBA" id="ARBA00023163"/>
    </source>
</evidence>
<dbReference type="InterPro" id="IPR008920">
    <property type="entry name" value="TF_FadR/GntR_C"/>
</dbReference>
<dbReference type="Proteomes" id="UP000216020">
    <property type="component" value="Unassembled WGS sequence"/>
</dbReference>
<dbReference type="Gene3D" id="1.10.10.10">
    <property type="entry name" value="Winged helix-like DNA-binding domain superfamily/Winged helix DNA-binding domain"/>
    <property type="match status" value="1"/>
</dbReference>
<dbReference type="GO" id="GO:0003677">
    <property type="term" value="F:DNA binding"/>
    <property type="evidence" value="ECO:0007669"/>
    <property type="project" value="UniProtKB-KW"/>
</dbReference>
<dbReference type="Pfam" id="PF07729">
    <property type="entry name" value="FCD"/>
    <property type="match status" value="1"/>
</dbReference>
<keyword evidence="6" id="KW-1185">Reference proteome</keyword>
<dbReference type="Pfam" id="PF00392">
    <property type="entry name" value="GntR"/>
    <property type="match status" value="1"/>
</dbReference>